<feature type="transmembrane region" description="Helical" evidence="1">
    <location>
        <begin position="50"/>
        <end position="75"/>
    </location>
</feature>
<evidence type="ECO:0000313" key="3">
    <source>
        <dbReference type="Proteomes" id="UP001179181"/>
    </source>
</evidence>
<reference evidence="2 3" key="1">
    <citation type="submission" date="2020-03" db="EMBL/GenBank/DDBJ databases">
        <title>Genomic Encyclopedia of Type Strains, Phase IV (KMG-IV): sequencing the most valuable type-strain genomes for metagenomic binning, comparative biology and taxonomic classification.</title>
        <authorList>
            <person name="Goeker M."/>
        </authorList>
    </citation>
    <scope>NUCLEOTIDE SEQUENCE [LARGE SCALE GENOMIC DNA]</scope>
    <source>
        <strain evidence="2 3">DSM 102865</strain>
    </source>
</reference>
<dbReference type="EMBL" id="JAASQJ010000002">
    <property type="protein sequence ID" value="NIJ52592.1"/>
    <property type="molecule type" value="Genomic_DNA"/>
</dbReference>
<comment type="caution">
    <text evidence="2">The sequence shown here is derived from an EMBL/GenBank/DDBJ whole genome shotgun (WGS) entry which is preliminary data.</text>
</comment>
<gene>
    <name evidence="2" type="ORF">FHS68_001762</name>
</gene>
<feature type="transmembrane region" description="Helical" evidence="1">
    <location>
        <begin position="123"/>
        <end position="144"/>
    </location>
</feature>
<feature type="transmembrane region" description="Helical" evidence="1">
    <location>
        <begin position="87"/>
        <end position="111"/>
    </location>
</feature>
<sequence length="156" mass="17334">MNKAKSARNILFCLLGFLGLGALGGGGVLIISPTGELMGMPLSMLDPSPFHSFLIPGILLFVVLGIFPSLLVFAFIKNTKSRIAERLNFFGDMTWQWSCCIYVAFALIIWIQSEMVLLHAVHWLHTVYMLYAVAILFVALLPAVRMQCRKQLATTN</sequence>
<name>A0ABX0UHT9_9BACT</name>
<keyword evidence="1" id="KW-0472">Membrane</keyword>
<proteinExistence type="predicted"/>
<keyword evidence="1" id="KW-0812">Transmembrane</keyword>
<accession>A0ABX0UHT9</accession>
<keyword evidence="1" id="KW-1133">Transmembrane helix</keyword>
<organism evidence="2 3">
    <name type="scientific">Dyadobacter arcticus</name>
    <dbReference type="NCBI Taxonomy" id="1078754"/>
    <lineage>
        <taxon>Bacteria</taxon>
        <taxon>Pseudomonadati</taxon>
        <taxon>Bacteroidota</taxon>
        <taxon>Cytophagia</taxon>
        <taxon>Cytophagales</taxon>
        <taxon>Spirosomataceae</taxon>
        <taxon>Dyadobacter</taxon>
    </lineage>
</organism>
<evidence type="ECO:0000313" key="2">
    <source>
        <dbReference type="EMBL" id="NIJ52592.1"/>
    </source>
</evidence>
<dbReference type="RefSeq" id="WP_167269159.1">
    <property type="nucleotide sequence ID" value="NZ_JAASQJ010000002.1"/>
</dbReference>
<evidence type="ECO:0000256" key="1">
    <source>
        <dbReference type="SAM" id="Phobius"/>
    </source>
</evidence>
<dbReference type="Proteomes" id="UP001179181">
    <property type="component" value="Unassembled WGS sequence"/>
</dbReference>
<keyword evidence="3" id="KW-1185">Reference proteome</keyword>
<protein>
    <submittedName>
        <fullName evidence="2">Uncharacterized protein with PQ loop repeat</fullName>
    </submittedName>
</protein>